<evidence type="ECO:0008006" key="4">
    <source>
        <dbReference type="Google" id="ProtNLM"/>
    </source>
</evidence>
<gene>
    <name evidence="2" type="ORF">GCM10023186_05120</name>
</gene>
<sequence length="165" mass="17599">MRNFYLKLVGLVALLGLMTTLAFRPAAAPAAGGTVALKLNGKAYSLVPTSRYLTMGTANIHANLGAGDVSLAFYLPDNLKLPLRLTLGDAMASTSVIYTPDNAQAGKFFYWSSKGTLTVTRYDAATRTVSGTFSCTGQLRKNLKDVPGSTVQLTDGRFDNVQLVK</sequence>
<protein>
    <recommendedName>
        <fullName evidence="4">Cyclophilin-like domain-containing protein</fullName>
    </recommendedName>
</protein>
<comment type="caution">
    <text evidence="2">The sequence shown here is derived from an EMBL/GenBank/DDBJ whole genome shotgun (WGS) entry which is preliminary data.</text>
</comment>
<evidence type="ECO:0000256" key="1">
    <source>
        <dbReference type="SAM" id="SignalP"/>
    </source>
</evidence>
<name>A0ABP8IV82_9BACT</name>
<dbReference type="EMBL" id="BAABHA010000001">
    <property type="protein sequence ID" value="GAA4374003.1"/>
    <property type="molecule type" value="Genomic_DNA"/>
</dbReference>
<feature type="signal peptide" evidence="1">
    <location>
        <begin position="1"/>
        <end position="22"/>
    </location>
</feature>
<feature type="chain" id="PRO_5046614104" description="Cyclophilin-like domain-containing protein" evidence="1">
    <location>
        <begin position="23"/>
        <end position="165"/>
    </location>
</feature>
<organism evidence="2 3">
    <name type="scientific">Hymenobacter koreensis</name>
    <dbReference type="NCBI Taxonomy" id="1084523"/>
    <lineage>
        <taxon>Bacteria</taxon>
        <taxon>Pseudomonadati</taxon>
        <taxon>Bacteroidota</taxon>
        <taxon>Cytophagia</taxon>
        <taxon>Cytophagales</taxon>
        <taxon>Hymenobacteraceae</taxon>
        <taxon>Hymenobacter</taxon>
    </lineage>
</organism>
<keyword evidence="1" id="KW-0732">Signal</keyword>
<dbReference type="Proteomes" id="UP001500454">
    <property type="component" value="Unassembled WGS sequence"/>
</dbReference>
<reference evidence="3" key="1">
    <citation type="journal article" date="2019" name="Int. J. Syst. Evol. Microbiol.">
        <title>The Global Catalogue of Microorganisms (GCM) 10K type strain sequencing project: providing services to taxonomists for standard genome sequencing and annotation.</title>
        <authorList>
            <consortium name="The Broad Institute Genomics Platform"/>
            <consortium name="The Broad Institute Genome Sequencing Center for Infectious Disease"/>
            <person name="Wu L."/>
            <person name="Ma J."/>
        </authorList>
    </citation>
    <scope>NUCLEOTIDE SEQUENCE [LARGE SCALE GENOMIC DNA]</scope>
    <source>
        <strain evidence="3">JCM 17924</strain>
    </source>
</reference>
<evidence type="ECO:0000313" key="3">
    <source>
        <dbReference type="Proteomes" id="UP001500454"/>
    </source>
</evidence>
<accession>A0ABP8IV82</accession>
<keyword evidence="3" id="KW-1185">Reference proteome</keyword>
<dbReference type="RefSeq" id="WP_345221089.1">
    <property type="nucleotide sequence ID" value="NZ_BAABHA010000001.1"/>
</dbReference>
<evidence type="ECO:0000313" key="2">
    <source>
        <dbReference type="EMBL" id="GAA4374003.1"/>
    </source>
</evidence>
<proteinExistence type="predicted"/>